<dbReference type="Proteomes" id="UP000198761">
    <property type="component" value="Unassembled WGS sequence"/>
</dbReference>
<dbReference type="NCBIfam" id="NF004127">
    <property type="entry name" value="PRK05617.1"/>
    <property type="match status" value="1"/>
</dbReference>
<proteinExistence type="predicted"/>
<dbReference type="GO" id="GO:0003860">
    <property type="term" value="F:3-hydroxyisobutyryl-CoA hydrolase activity"/>
    <property type="evidence" value="ECO:0007669"/>
    <property type="project" value="UniProtKB-EC"/>
</dbReference>
<evidence type="ECO:0000256" key="3">
    <source>
        <dbReference type="ARBA" id="ARBA00022801"/>
    </source>
</evidence>
<sequence length="343" mass="36439">MSDIDIRKQGRAGHITLNRPEALNALSYPMCLALDAALIAWRDDPEVALIVIDAAGDRAFCAGGDIARLYAEGTAGNHAHGQEFWRDEYRMNARIASYPKPVVAFIQGFCMGGGVGVACHASHRIVGDTAQVAMPECAIGLVPDVGGSALLARAPGKLGAWLGTTGTRMGPGDAIYAGFADLYLPESDWPALIAQLCATGDTASIAAKAPPPARLPALQPQIDRHFAEPRLPLVLASLSADDSDFARDTLKALSKVSPLAAALTLALLAQHGPAPDLRAALEREYRITFRAQAQTDFLEGIRAMIIDKDRKPRWRHASAAAVPQAEIDHLLAPLGADTLTFTE</sequence>
<dbReference type="PANTHER" id="PTHR43176">
    <property type="entry name" value="3-HYDROXYISOBUTYRYL-COA HYDROLASE-RELATED"/>
    <property type="match status" value="1"/>
</dbReference>
<dbReference type="GO" id="GO:0005829">
    <property type="term" value="C:cytosol"/>
    <property type="evidence" value="ECO:0007669"/>
    <property type="project" value="TreeGrafter"/>
</dbReference>
<dbReference type="GO" id="GO:0006574">
    <property type="term" value="P:L-valine catabolic process"/>
    <property type="evidence" value="ECO:0007669"/>
    <property type="project" value="TreeGrafter"/>
</dbReference>
<evidence type="ECO:0000313" key="5">
    <source>
        <dbReference type="EMBL" id="SEM81906.1"/>
    </source>
</evidence>
<reference evidence="5 6" key="1">
    <citation type="submission" date="2016-10" db="EMBL/GenBank/DDBJ databases">
        <authorList>
            <person name="de Groot N.N."/>
        </authorList>
    </citation>
    <scope>NUCLEOTIDE SEQUENCE [LARGE SCALE GENOMIC DNA]</scope>
    <source>
        <strain evidence="5 6">DSM 3857</strain>
    </source>
</reference>
<comment type="catalytic activity">
    <reaction evidence="1">
        <text>3-hydroxy-2-methylpropanoyl-CoA + H2O = 3-hydroxy-2-methylpropanoate + CoA + H(+)</text>
        <dbReference type="Rhea" id="RHEA:20888"/>
        <dbReference type="ChEBI" id="CHEBI:11805"/>
        <dbReference type="ChEBI" id="CHEBI:15377"/>
        <dbReference type="ChEBI" id="CHEBI:15378"/>
        <dbReference type="ChEBI" id="CHEBI:57287"/>
        <dbReference type="ChEBI" id="CHEBI:57340"/>
        <dbReference type="EC" id="3.1.2.4"/>
    </reaction>
</comment>
<evidence type="ECO:0000313" key="6">
    <source>
        <dbReference type="Proteomes" id="UP000198761"/>
    </source>
</evidence>
<feature type="domain" description="Enoyl-CoA hydratase/isomerase" evidence="4">
    <location>
        <begin position="13"/>
        <end position="330"/>
    </location>
</feature>
<evidence type="ECO:0000259" key="4">
    <source>
        <dbReference type="Pfam" id="PF16113"/>
    </source>
</evidence>
<dbReference type="AlphaFoldDB" id="A0A1H8BGM3"/>
<dbReference type="Gene3D" id="3.90.226.10">
    <property type="entry name" value="2-enoyl-CoA Hydratase, Chain A, domain 1"/>
    <property type="match status" value="1"/>
</dbReference>
<dbReference type="SUPFAM" id="SSF52096">
    <property type="entry name" value="ClpP/crotonase"/>
    <property type="match status" value="1"/>
</dbReference>
<dbReference type="EMBL" id="FOCE01000002">
    <property type="protein sequence ID" value="SEM81906.1"/>
    <property type="molecule type" value="Genomic_DNA"/>
</dbReference>
<dbReference type="OrthoDB" id="9790967at2"/>
<dbReference type="InterPro" id="IPR029045">
    <property type="entry name" value="ClpP/crotonase-like_dom_sf"/>
</dbReference>
<dbReference type="STRING" id="933059.SAMN04488103_102167"/>
<evidence type="ECO:0000256" key="2">
    <source>
        <dbReference type="ARBA" id="ARBA00011915"/>
    </source>
</evidence>
<dbReference type="Pfam" id="PF16113">
    <property type="entry name" value="ECH_2"/>
    <property type="match status" value="1"/>
</dbReference>
<dbReference type="RefSeq" id="WP_091297693.1">
    <property type="nucleotide sequence ID" value="NZ_FOCE01000002.1"/>
</dbReference>
<keyword evidence="6" id="KW-1185">Reference proteome</keyword>
<organism evidence="5 6">
    <name type="scientific">Gemmobacter aquatilis</name>
    <dbReference type="NCBI Taxonomy" id="933059"/>
    <lineage>
        <taxon>Bacteria</taxon>
        <taxon>Pseudomonadati</taxon>
        <taxon>Pseudomonadota</taxon>
        <taxon>Alphaproteobacteria</taxon>
        <taxon>Rhodobacterales</taxon>
        <taxon>Paracoccaceae</taxon>
        <taxon>Gemmobacter</taxon>
    </lineage>
</organism>
<name>A0A1H8BGM3_9RHOB</name>
<dbReference type="CDD" id="cd06558">
    <property type="entry name" value="crotonase-like"/>
    <property type="match status" value="1"/>
</dbReference>
<evidence type="ECO:0000256" key="1">
    <source>
        <dbReference type="ARBA" id="ARBA00001709"/>
    </source>
</evidence>
<accession>A0A1H8BGM3</accession>
<dbReference type="PANTHER" id="PTHR43176:SF3">
    <property type="entry name" value="3-HYDROXYISOBUTYRYL-COA HYDROLASE, MITOCHONDRIAL"/>
    <property type="match status" value="1"/>
</dbReference>
<protein>
    <recommendedName>
        <fullName evidence="2">3-hydroxyisobutyryl-CoA hydrolase</fullName>
        <ecNumber evidence="2">3.1.2.4</ecNumber>
    </recommendedName>
</protein>
<dbReference type="InterPro" id="IPR032259">
    <property type="entry name" value="HIBYL-CoA-H"/>
</dbReference>
<gene>
    <name evidence="5" type="ORF">SAMN04488103_102167</name>
</gene>
<dbReference type="InterPro" id="IPR045004">
    <property type="entry name" value="ECH_dom"/>
</dbReference>
<dbReference type="EC" id="3.1.2.4" evidence="2"/>
<keyword evidence="3" id="KW-0378">Hydrolase</keyword>